<evidence type="ECO:0000256" key="1">
    <source>
        <dbReference type="ARBA" id="ARBA00004141"/>
    </source>
</evidence>
<dbReference type="InterPro" id="IPR001902">
    <property type="entry name" value="SLC26A/SulP_fam"/>
</dbReference>
<feature type="transmembrane region" description="Helical" evidence="5">
    <location>
        <begin position="139"/>
        <end position="163"/>
    </location>
</feature>
<dbReference type="SUPFAM" id="SSF52091">
    <property type="entry name" value="SpoIIaa-like"/>
    <property type="match status" value="1"/>
</dbReference>
<dbReference type="CDD" id="cd07042">
    <property type="entry name" value="STAS_SulP_like_sulfate_transporter"/>
    <property type="match status" value="1"/>
</dbReference>
<evidence type="ECO:0000313" key="8">
    <source>
        <dbReference type="Proteomes" id="UP001366085"/>
    </source>
</evidence>
<organism evidence="7 8">
    <name type="scientific">Microbacterium istanbulense</name>
    <dbReference type="NCBI Taxonomy" id="3122049"/>
    <lineage>
        <taxon>Bacteria</taxon>
        <taxon>Bacillati</taxon>
        <taxon>Actinomycetota</taxon>
        <taxon>Actinomycetes</taxon>
        <taxon>Micrococcales</taxon>
        <taxon>Microbacteriaceae</taxon>
        <taxon>Microbacterium</taxon>
    </lineage>
</organism>
<dbReference type="Proteomes" id="UP001366085">
    <property type="component" value="Unassembled WGS sequence"/>
</dbReference>
<proteinExistence type="predicted"/>
<feature type="transmembrane region" description="Helical" evidence="5">
    <location>
        <begin position="81"/>
        <end position="100"/>
    </location>
</feature>
<feature type="transmembrane region" description="Helical" evidence="5">
    <location>
        <begin position="389"/>
        <end position="417"/>
    </location>
</feature>
<feature type="transmembrane region" description="Helical" evidence="5">
    <location>
        <begin position="20"/>
        <end position="37"/>
    </location>
</feature>
<keyword evidence="8" id="KW-1185">Reference proteome</keyword>
<keyword evidence="4 5" id="KW-0472">Membrane</keyword>
<comment type="caution">
    <text evidence="7">The sequence shown here is derived from an EMBL/GenBank/DDBJ whole genome shotgun (WGS) entry which is preliminary data.</text>
</comment>
<evidence type="ECO:0000256" key="3">
    <source>
        <dbReference type="ARBA" id="ARBA00022989"/>
    </source>
</evidence>
<dbReference type="RefSeq" id="WP_337316531.1">
    <property type="nucleotide sequence ID" value="NZ_JBBDGN010000001.1"/>
</dbReference>
<keyword evidence="3 5" id="KW-1133">Transmembrane helix</keyword>
<evidence type="ECO:0000313" key="7">
    <source>
        <dbReference type="EMBL" id="MEJ1090297.1"/>
    </source>
</evidence>
<dbReference type="Pfam" id="PF01740">
    <property type="entry name" value="STAS"/>
    <property type="match status" value="1"/>
</dbReference>
<dbReference type="EMBL" id="JBBDGN010000001">
    <property type="protein sequence ID" value="MEJ1090297.1"/>
    <property type="molecule type" value="Genomic_DNA"/>
</dbReference>
<feature type="transmembrane region" description="Helical" evidence="5">
    <location>
        <begin position="251"/>
        <end position="272"/>
    </location>
</feature>
<feature type="transmembrane region" description="Helical" evidence="5">
    <location>
        <begin position="183"/>
        <end position="206"/>
    </location>
</feature>
<feature type="transmembrane region" description="Helical" evidence="5">
    <location>
        <begin position="359"/>
        <end position="377"/>
    </location>
</feature>
<dbReference type="Pfam" id="PF00916">
    <property type="entry name" value="Sulfate_transp"/>
    <property type="match status" value="1"/>
</dbReference>
<protein>
    <submittedName>
        <fullName evidence="7">SulP family inorganic anion transporter</fullName>
    </submittedName>
</protein>
<feature type="transmembrane region" description="Helical" evidence="5">
    <location>
        <begin position="213"/>
        <end position="239"/>
    </location>
</feature>
<dbReference type="InterPro" id="IPR036513">
    <property type="entry name" value="STAS_dom_sf"/>
</dbReference>
<evidence type="ECO:0000256" key="2">
    <source>
        <dbReference type="ARBA" id="ARBA00022692"/>
    </source>
</evidence>
<keyword evidence="2 5" id="KW-0812">Transmembrane</keyword>
<dbReference type="PROSITE" id="PS50801">
    <property type="entry name" value="STAS"/>
    <property type="match status" value="1"/>
</dbReference>
<accession>A0ABU8LJ10</accession>
<feature type="domain" description="STAS" evidence="6">
    <location>
        <begin position="444"/>
        <end position="559"/>
    </location>
</feature>
<dbReference type="Gene3D" id="3.30.750.24">
    <property type="entry name" value="STAS domain"/>
    <property type="match status" value="1"/>
</dbReference>
<evidence type="ECO:0000259" key="6">
    <source>
        <dbReference type="PROSITE" id="PS50801"/>
    </source>
</evidence>
<name>A0ABU8LJ10_9MICO</name>
<comment type="subcellular location">
    <subcellularLocation>
        <location evidence="1">Membrane</location>
        <topology evidence="1">Multi-pass membrane protein</topology>
    </subcellularLocation>
</comment>
<feature type="transmembrane region" description="Helical" evidence="5">
    <location>
        <begin position="333"/>
        <end position="353"/>
    </location>
</feature>
<sequence length="577" mass="59678">MKLPTLQALVPPSMRGYRRAYLWPDIVAGLTLAAVAIPEVMGYTSIARTPLATGLYTILLPLALFALLGASRTLVVGGDSATAAVLAAGLIVLGTSVSGGPGSERWVALCALTALITGLFLAVARILRLGMLGDFLSGPALIGLFTGIGIQVASGQIPALLGVKATGSTWLEQQWGWMTALPTLSWSTLAFGGATIAIILVGKLFAPRLPGSLIAVVGLLIVSIVSGAASHGVAVIGTVTGGLPSLSFPGGVTWADAITVTPVAFSCTLLVIAQSAATARKVAMAAGERADVNRDLVGLSAANIAAAFSGTFVVNGSPTKTQILEQARGRTQVANLVVVGVTALVLTFATGVLADLPHAVLAGVVLMIGVSLIDIRGLRTLARRTRWEFTVAIATMLAAFLVSITAAIIAAVALSLLDVIVRQYRTPGDVLVPKQGGGYTYDPAHPGVQSEPGLIVFRYGGDLFFANANAFIDKVEDVVSAAKDPVRWLILDTSSISHVDYSASANVVDLLHYLDQRGIHVAFARPAPTMMATLRHYGLTGPLKDVQVFADLDTAIAAFRAAPLPTTSPTTEQNGKP</sequence>
<evidence type="ECO:0000256" key="5">
    <source>
        <dbReference type="SAM" id="Phobius"/>
    </source>
</evidence>
<feature type="transmembrane region" description="Helical" evidence="5">
    <location>
        <begin position="106"/>
        <end position="127"/>
    </location>
</feature>
<gene>
    <name evidence="7" type="ORF">WDU93_01230</name>
</gene>
<dbReference type="InterPro" id="IPR002645">
    <property type="entry name" value="STAS_dom"/>
</dbReference>
<reference evidence="7 8" key="1">
    <citation type="submission" date="2024-02" db="EMBL/GenBank/DDBJ databases">
        <authorList>
            <person name="Saticioglu I.B."/>
        </authorList>
    </citation>
    <scope>NUCLEOTIDE SEQUENCE [LARGE SCALE GENOMIC DNA]</scope>
    <source>
        <strain evidence="7 8">Mu-43</strain>
    </source>
</reference>
<feature type="transmembrane region" description="Helical" evidence="5">
    <location>
        <begin position="49"/>
        <end position="69"/>
    </location>
</feature>
<evidence type="ECO:0000256" key="4">
    <source>
        <dbReference type="ARBA" id="ARBA00023136"/>
    </source>
</evidence>
<dbReference type="InterPro" id="IPR011547">
    <property type="entry name" value="SLC26A/SulP_dom"/>
</dbReference>
<dbReference type="PANTHER" id="PTHR11814">
    <property type="entry name" value="SULFATE TRANSPORTER"/>
    <property type="match status" value="1"/>
</dbReference>